<evidence type="ECO:0000313" key="1">
    <source>
        <dbReference type="EMBL" id="KAI8421463.1"/>
    </source>
</evidence>
<evidence type="ECO:0000313" key="2">
    <source>
        <dbReference type="Proteomes" id="UP001064048"/>
    </source>
</evidence>
<reference evidence="1 2" key="1">
    <citation type="journal article" date="2022" name="Genome Biol. Evol.">
        <title>The Spruce Budworm Genome: Reconstructing the Evolutionary History of Antifreeze Proteins.</title>
        <authorList>
            <person name="Beliveau C."/>
            <person name="Gagne P."/>
            <person name="Picq S."/>
            <person name="Vernygora O."/>
            <person name="Keeling C.I."/>
            <person name="Pinkney K."/>
            <person name="Doucet D."/>
            <person name="Wen F."/>
            <person name="Johnston J.S."/>
            <person name="Maaroufi H."/>
            <person name="Boyle B."/>
            <person name="Laroche J."/>
            <person name="Dewar K."/>
            <person name="Juretic N."/>
            <person name="Blackburn G."/>
            <person name="Nisole A."/>
            <person name="Brunet B."/>
            <person name="Brandao M."/>
            <person name="Lumley L."/>
            <person name="Duan J."/>
            <person name="Quan G."/>
            <person name="Lucarotti C.J."/>
            <person name="Roe A.D."/>
            <person name="Sperling F.A.H."/>
            <person name="Levesque R.C."/>
            <person name="Cusson M."/>
        </authorList>
    </citation>
    <scope>NUCLEOTIDE SEQUENCE [LARGE SCALE GENOMIC DNA]</scope>
    <source>
        <tissue evidence="1">Whole insects</tissue>
    </source>
</reference>
<sequence length="784" mass="90292">MLIISALVIGMVTGLQNVTTDMPATASDVTEAAPPARDMGLLETTKLAGSQGHDLVNVTVQDRPSMWDMYLNHCSKWRPINHVFFQVANVFFLLSFLAPHTPTGLIWLRVALILGCTFSWLWAWSIECYFDAVLWNSAFVAINFVYFSVQFYLMRPIKFHKDIEEVYVALFKPLRVSRRQFRRVLMCMRNVRHLKCHELYAHEKTKMYYSENVMVNTHVLEKKGLLDEVYNALSAMDMSAAVLAVLGGMRQVGSLLIIHKTVKNTDLSRKFRTVGNEHNTSQRYLNALECYNKALLHAPLDSTELLHAYSNRSQLLFKLKAYTAAFKDIQTCFKLQCEGDLLKKLKKRKNECVKMMWEEKFKHDQFIKGFPEEFFKTNQKKHPDIPCLSADVEIVSESGERTVTAAKDITVGSVIALETAFTTYSSNNKGPVSCYYCQKLTLNLIPCDNCCFALFCDKECRKRCVNEYHEIECQIMDVLQLLNMGHRFNLTIKTVLKLKSKCKQWSKLIEESNNIGASRIKTSSVNQMYDVNQYSSILCFKEDRPFVFGHLFNNCFAYATVIHYLENISGFFPESPTDRLEAMKCIAKLCMTLDVMCPFITEIYDTVLNISTQELWTLNKRGHFGWFSFVGKLKHSCDPNVIIFGLNNRVALVAVKPIKKMTEITVSYVDHYYNQAYGERLKRATKLYQSTLNVCKCRVCEESWGIILHDKAMNSMQLESYLAWEFMKRTQMLHVQRNLMFKVTCTSLSKLSDLPNTKEHLAVYADLRAQLSMCQHAVTRNVMV</sequence>
<keyword evidence="2" id="KW-1185">Reference proteome</keyword>
<dbReference type="Proteomes" id="UP001064048">
    <property type="component" value="Chromosome 16"/>
</dbReference>
<gene>
    <name evidence="1" type="ORF">MSG28_009519</name>
</gene>
<organism evidence="1 2">
    <name type="scientific">Choristoneura fumiferana</name>
    <name type="common">Spruce budworm moth</name>
    <name type="synonym">Archips fumiferana</name>
    <dbReference type="NCBI Taxonomy" id="7141"/>
    <lineage>
        <taxon>Eukaryota</taxon>
        <taxon>Metazoa</taxon>
        <taxon>Ecdysozoa</taxon>
        <taxon>Arthropoda</taxon>
        <taxon>Hexapoda</taxon>
        <taxon>Insecta</taxon>
        <taxon>Pterygota</taxon>
        <taxon>Neoptera</taxon>
        <taxon>Endopterygota</taxon>
        <taxon>Lepidoptera</taxon>
        <taxon>Glossata</taxon>
        <taxon>Ditrysia</taxon>
        <taxon>Tortricoidea</taxon>
        <taxon>Tortricidae</taxon>
        <taxon>Tortricinae</taxon>
        <taxon>Choristoneura</taxon>
    </lineage>
</organism>
<accession>A0ACC0JBE3</accession>
<name>A0ACC0JBE3_CHOFU</name>
<proteinExistence type="predicted"/>
<protein>
    <submittedName>
        <fullName evidence="1">Uncharacterized protein</fullName>
    </submittedName>
</protein>
<comment type="caution">
    <text evidence="1">The sequence shown here is derived from an EMBL/GenBank/DDBJ whole genome shotgun (WGS) entry which is preliminary data.</text>
</comment>
<dbReference type="EMBL" id="CM046116">
    <property type="protein sequence ID" value="KAI8421463.1"/>
    <property type="molecule type" value="Genomic_DNA"/>
</dbReference>